<dbReference type="SUPFAM" id="SSF52518">
    <property type="entry name" value="Thiamin diphosphate-binding fold (THDP-binding)"/>
    <property type="match status" value="1"/>
</dbReference>
<sequence>MDPTLIARLYAGLRRIRRFEEVTAEIYPSDRIKSPVHLAIGQEQVAVGVCDALEPGDWVGGSYRSHAMYLAKGGAMEGMMAEMFGKVTGCCRGKGGSMHVIATGAGVMGSSAVVATQVPVAAGYALAAQRAGQGRVVAVFLGDGATEEGCFYETVNFAALHKLPLLFVVENNGYAIHEPLTKRRARPEGIRAVAEAMGVPAVHVADGDLFAIRDAALDAVAALRAGAGPRLIEAQVYRWRQHVGPNEDFDQGYRDRAEAEPWLAADQLARLAALLPAAEREAIDAAIEAEIAAAIRFAEDSPPPDPAELYDGPSSHLEARADV</sequence>
<dbReference type="InterPro" id="IPR029061">
    <property type="entry name" value="THDP-binding"/>
</dbReference>
<feature type="domain" description="Dehydrogenase E1 component" evidence="7">
    <location>
        <begin position="13"/>
        <end position="306"/>
    </location>
</feature>
<keyword evidence="2" id="KW-0560">Oxidoreductase</keyword>
<evidence type="ECO:0000313" key="8">
    <source>
        <dbReference type="EMBL" id="MFD2233435.1"/>
    </source>
</evidence>
<name>A0ABW5C7Y9_9PROT</name>
<dbReference type="PANTHER" id="PTHR11516">
    <property type="entry name" value="PYRUVATE DEHYDROGENASE E1 COMPONENT, ALPHA SUBUNIT BACTERIAL AND ORGANELLAR"/>
    <property type="match status" value="1"/>
</dbReference>
<organism evidence="8 9">
    <name type="scientific">Phaeospirillum tilakii</name>
    <dbReference type="NCBI Taxonomy" id="741673"/>
    <lineage>
        <taxon>Bacteria</taxon>
        <taxon>Pseudomonadati</taxon>
        <taxon>Pseudomonadota</taxon>
        <taxon>Alphaproteobacteria</taxon>
        <taxon>Rhodospirillales</taxon>
        <taxon>Rhodospirillaceae</taxon>
        <taxon>Phaeospirillum</taxon>
    </lineage>
</organism>
<dbReference type="InterPro" id="IPR001017">
    <property type="entry name" value="DH_E1"/>
</dbReference>
<evidence type="ECO:0000256" key="3">
    <source>
        <dbReference type="ARBA" id="ARBA00023052"/>
    </source>
</evidence>
<keyword evidence="9" id="KW-1185">Reference proteome</keyword>
<reference evidence="9" key="1">
    <citation type="journal article" date="2019" name="Int. J. Syst. Evol. Microbiol.">
        <title>The Global Catalogue of Microorganisms (GCM) 10K type strain sequencing project: providing services to taxonomists for standard genome sequencing and annotation.</title>
        <authorList>
            <consortium name="The Broad Institute Genomics Platform"/>
            <consortium name="The Broad Institute Genome Sequencing Center for Infectious Disease"/>
            <person name="Wu L."/>
            <person name="Ma J."/>
        </authorList>
    </citation>
    <scope>NUCLEOTIDE SEQUENCE [LARGE SCALE GENOMIC DNA]</scope>
    <source>
        <strain evidence="9">KCTC 15012</strain>
    </source>
</reference>
<dbReference type="Pfam" id="PF00676">
    <property type="entry name" value="E1_dh"/>
    <property type="match status" value="1"/>
</dbReference>
<evidence type="ECO:0000313" key="9">
    <source>
        <dbReference type="Proteomes" id="UP001597296"/>
    </source>
</evidence>
<evidence type="ECO:0000256" key="6">
    <source>
        <dbReference type="SAM" id="MobiDB-lite"/>
    </source>
</evidence>
<dbReference type="InterPro" id="IPR050642">
    <property type="entry name" value="PDH_E1_Alpha_Subunit"/>
</dbReference>
<comment type="catalytic activity">
    <reaction evidence="5">
        <text>N(6)-[(R)-lipoyl]-L-lysyl-[protein] + pyruvate + H(+) = N(6)-[(R)-S(8)-acetyldihydrolipoyl]-L-lysyl-[protein] + CO2</text>
        <dbReference type="Rhea" id="RHEA:19189"/>
        <dbReference type="Rhea" id="RHEA-COMP:10474"/>
        <dbReference type="Rhea" id="RHEA-COMP:10478"/>
        <dbReference type="ChEBI" id="CHEBI:15361"/>
        <dbReference type="ChEBI" id="CHEBI:15378"/>
        <dbReference type="ChEBI" id="CHEBI:16526"/>
        <dbReference type="ChEBI" id="CHEBI:83099"/>
        <dbReference type="ChEBI" id="CHEBI:83111"/>
        <dbReference type="EC" id="1.2.4.1"/>
    </reaction>
</comment>
<gene>
    <name evidence="8" type="ORF">ACFSNB_06430</name>
</gene>
<evidence type="ECO:0000256" key="5">
    <source>
        <dbReference type="ARBA" id="ARBA00051231"/>
    </source>
</evidence>
<proteinExistence type="predicted"/>
<evidence type="ECO:0000256" key="1">
    <source>
        <dbReference type="ARBA" id="ARBA00001964"/>
    </source>
</evidence>
<keyword evidence="3" id="KW-0786">Thiamine pyrophosphate</keyword>
<dbReference type="Proteomes" id="UP001597296">
    <property type="component" value="Unassembled WGS sequence"/>
</dbReference>
<comment type="function">
    <text evidence="4">The pyruvate dehydrogenase complex catalyzes the overall conversion of pyruvate to acetyl-CoA and CO(2). It contains multiple copies of three enzymatic components: pyruvate dehydrogenase (E1), dihydrolipoamide acetyltransferase (E2) and lipoamide dehydrogenase (E3).</text>
</comment>
<protein>
    <submittedName>
        <fullName evidence="8">Thiamine pyrophosphate-dependent dehydrogenase E1 component subunit alpha</fullName>
    </submittedName>
</protein>
<evidence type="ECO:0000256" key="2">
    <source>
        <dbReference type="ARBA" id="ARBA00023002"/>
    </source>
</evidence>
<dbReference type="RefSeq" id="WP_377315211.1">
    <property type="nucleotide sequence ID" value="NZ_JBHUIY010000009.1"/>
</dbReference>
<dbReference type="Gene3D" id="3.40.50.970">
    <property type="match status" value="1"/>
</dbReference>
<dbReference type="PANTHER" id="PTHR11516:SF60">
    <property type="entry name" value="PYRUVATE DEHYDROGENASE E1 COMPONENT SUBUNIT ALPHA"/>
    <property type="match status" value="1"/>
</dbReference>
<dbReference type="EMBL" id="JBHUIY010000009">
    <property type="protein sequence ID" value="MFD2233435.1"/>
    <property type="molecule type" value="Genomic_DNA"/>
</dbReference>
<comment type="cofactor">
    <cofactor evidence="1">
        <name>thiamine diphosphate</name>
        <dbReference type="ChEBI" id="CHEBI:58937"/>
    </cofactor>
</comment>
<feature type="region of interest" description="Disordered" evidence="6">
    <location>
        <begin position="299"/>
        <end position="323"/>
    </location>
</feature>
<dbReference type="CDD" id="cd02000">
    <property type="entry name" value="TPP_E1_PDC_ADC_BCADC"/>
    <property type="match status" value="1"/>
</dbReference>
<evidence type="ECO:0000256" key="4">
    <source>
        <dbReference type="ARBA" id="ARBA00025211"/>
    </source>
</evidence>
<comment type="caution">
    <text evidence="8">The sequence shown here is derived from an EMBL/GenBank/DDBJ whole genome shotgun (WGS) entry which is preliminary data.</text>
</comment>
<accession>A0ABW5C7Y9</accession>
<evidence type="ECO:0000259" key="7">
    <source>
        <dbReference type="Pfam" id="PF00676"/>
    </source>
</evidence>